<name>A0A382T525_9ZZZZ</name>
<dbReference type="EMBL" id="UINC01133897">
    <property type="protein sequence ID" value="SVD17103.1"/>
    <property type="molecule type" value="Genomic_DNA"/>
</dbReference>
<sequence>MKRLFMFTLFLTAVYLFQSTSSLAQRPSLDTRAIREDYRRLQNQLEDLLVAHNALKTEVSKLHSEVRLLRAKTATKDPTTANRDDLEGLAKSIREVDRKRVQDKDLILKEMKALLRSGSIGTRTT</sequence>
<dbReference type="AlphaFoldDB" id="A0A382T525"/>
<gene>
    <name evidence="2" type="ORF">METZ01_LOCUS369957</name>
</gene>
<reference evidence="2" key="1">
    <citation type="submission" date="2018-05" db="EMBL/GenBank/DDBJ databases">
        <authorList>
            <person name="Lanie J.A."/>
            <person name="Ng W.-L."/>
            <person name="Kazmierczak K.M."/>
            <person name="Andrzejewski T.M."/>
            <person name="Davidsen T.M."/>
            <person name="Wayne K.J."/>
            <person name="Tettelin H."/>
            <person name="Glass J.I."/>
            <person name="Rusch D."/>
            <person name="Podicherti R."/>
            <person name="Tsui H.-C.T."/>
            <person name="Winkler M.E."/>
        </authorList>
    </citation>
    <scope>NUCLEOTIDE SEQUENCE</scope>
</reference>
<protein>
    <submittedName>
        <fullName evidence="2">Uncharacterized protein</fullName>
    </submittedName>
</protein>
<organism evidence="2">
    <name type="scientific">marine metagenome</name>
    <dbReference type="NCBI Taxonomy" id="408172"/>
    <lineage>
        <taxon>unclassified sequences</taxon>
        <taxon>metagenomes</taxon>
        <taxon>ecological metagenomes</taxon>
    </lineage>
</organism>
<accession>A0A382T525</accession>
<proteinExistence type="predicted"/>
<keyword evidence="1" id="KW-0175">Coiled coil</keyword>
<evidence type="ECO:0000256" key="1">
    <source>
        <dbReference type="SAM" id="Coils"/>
    </source>
</evidence>
<feature type="non-terminal residue" evidence="2">
    <location>
        <position position="125"/>
    </location>
</feature>
<feature type="coiled-coil region" evidence="1">
    <location>
        <begin position="31"/>
        <end position="58"/>
    </location>
</feature>
<evidence type="ECO:0000313" key="2">
    <source>
        <dbReference type="EMBL" id="SVD17103.1"/>
    </source>
</evidence>